<dbReference type="InterPro" id="IPR008365">
    <property type="entry name" value="Prostanoid_rcpt"/>
</dbReference>
<dbReference type="OrthoDB" id="5959154at2759"/>
<evidence type="ECO:0000256" key="9">
    <source>
        <dbReference type="ARBA" id="ARBA00023180"/>
    </source>
</evidence>
<evidence type="ECO:0000256" key="14">
    <source>
        <dbReference type="SAM" id="Phobius"/>
    </source>
</evidence>
<evidence type="ECO:0000256" key="1">
    <source>
        <dbReference type="ARBA" id="ARBA00004651"/>
    </source>
</evidence>
<reference evidence="16" key="1">
    <citation type="submission" date="2019-06" db="EMBL/GenBank/DDBJ databases">
        <authorList>
            <consortium name="Wellcome Sanger Institute Data Sharing"/>
        </authorList>
    </citation>
    <scope>NUCLEOTIDE SEQUENCE [LARGE SCALE GENOMIC DNA]</scope>
</reference>
<proteinExistence type="predicted"/>
<dbReference type="GO" id="GO:0006954">
    <property type="term" value="P:inflammatory response"/>
    <property type="evidence" value="ECO:0007669"/>
    <property type="project" value="TreeGrafter"/>
</dbReference>
<evidence type="ECO:0000256" key="11">
    <source>
        <dbReference type="ARBA" id="ARBA00055790"/>
    </source>
</evidence>
<dbReference type="GO" id="GO:0004957">
    <property type="term" value="F:prostaglandin E receptor activity"/>
    <property type="evidence" value="ECO:0007669"/>
    <property type="project" value="TreeGrafter"/>
</dbReference>
<dbReference type="AlphaFoldDB" id="A0A673BME9"/>
<keyword evidence="17" id="KW-1185">Reference proteome</keyword>
<evidence type="ECO:0000256" key="12">
    <source>
        <dbReference type="ARBA" id="ARBA00067998"/>
    </source>
</evidence>
<dbReference type="Ensembl" id="ENSSORT00005042844.1">
    <property type="protein sequence ID" value="ENSSORP00005041772.1"/>
    <property type="gene ID" value="ENSSORG00005019401.1"/>
</dbReference>
<dbReference type="Proteomes" id="UP000472271">
    <property type="component" value="Chromosome 2"/>
</dbReference>
<keyword evidence="6 14" id="KW-0472">Membrane</keyword>
<keyword evidence="10" id="KW-0807">Transducer</keyword>
<name>A0A673BME9_9TELE</name>
<dbReference type="PROSITE" id="PS50262">
    <property type="entry name" value="G_PROTEIN_RECEP_F1_2"/>
    <property type="match status" value="1"/>
</dbReference>
<evidence type="ECO:0000256" key="6">
    <source>
        <dbReference type="ARBA" id="ARBA00023136"/>
    </source>
</evidence>
<feature type="transmembrane region" description="Helical" evidence="14">
    <location>
        <begin position="170"/>
        <end position="191"/>
    </location>
</feature>
<dbReference type="InParanoid" id="A0A673BME9"/>
<dbReference type="Pfam" id="PF00001">
    <property type="entry name" value="7tm_1"/>
    <property type="match status" value="1"/>
</dbReference>
<evidence type="ECO:0000313" key="17">
    <source>
        <dbReference type="Proteomes" id="UP000472271"/>
    </source>
</evidence>
<comment type="subcellular location">
    <subcellularLocation>
        <location evidence="1">Cell membrane</location>
        <topology evidence="1">Multi-pass membrane protein</topology>
    </subcellularLocation>
</comment>
<keyword evidence="7" id="KW-1015">Disulfide bond</keyword>
<comment type="function">
    <text evidence="11">Receptor for prostaglandin E2 (PGE2). The activity of this receptor is mediated by G(s) proteins that stimulate adenylate cyclase. The subsequent raise in intracellular cAMP is responsible for the relaxing effect of this receptor on smooth muscle.</text>
</comment>
<feature type="transmembrane region" description="Helical" evidence="14">
    <location>
        <begin position="218"/>
        <end position="246"/>
    </location>
</feature>
<evidence type="ECO:0000256" key="10">
    <source>
        <dbReference type="ARBA" id="ARBA00023224"/>
    </source>
</evidence>
<protein>
    <recommendedName>
        <fullName evidence="12">Prostaglandin E2 receptor EP2 subtype</fullName>
    </recommendedName>
    <alternativeName>
        <fullName evidence="13">Prostanoid EP2 receptor</fullName>
    </alternativeName>
</protein>
<evidence type="ECO:0000259" key="15">
    <source>
        <dbReference type="PROSITE" id="PS50262"/>
    </source>
</evidence>
<evidence type="ECO:0000256" key="8">
    <source>
        <dbReference type="ARBA" id="ARBA00023170"/>
    </source>
</evidence>
<dbReference type="GO" id="GO:0007204">
    <property type="term" value="P:positive regulation of cytosolic calcium ion concentration"/>
    <property type="evidence" value="ECO:0007669"/>
    <property type="project" value="TreeGrafter"/>
</dbReference>
<dbReference type="SUPFAM" id="SSF81321">
    <property type="entry name" value="Family A G protein-coupled receptor-like"/>
    <property type="match status" value="1"/>
</dbReference>
<dbReference type="Gene3D" id="1.20.1070.10">
    <property type="entry name" value="Rhodopsin 7-helix transmembrane proteins"/>
    <property type="match status" value="1"/>
</dbReference>
<evidence type="ECO:0000256" key="13">
    <source>
        <dbReference type="ARBA" id="ARBA00080542"/>
    </source>
</evidence>
<feature type="transmembrane region" description="Helical" evidence="14">
    <location>
        <begin position="320"/>
        <end position="340"/>
    </location>
</feature>
<evidence type="ECO:0000256" key="4">
    <source>
        <dbReference type="ARBA" id="ARBA00022989"/>
    </source>
</evidence>
<feature type="transmembrane region" description="Helical" evidence="14">
    <location>
        <begin position="280"/>
        <end position="300"/>
    </location>
</feature>
<keyword evidence="8" id="KW-0675">Receptor</keyword>
<dbReference type="GO" id="GO:0071380">
    <property type="term" value="P:cellular response to prostaglandin E stimulus"/>
    <property type="evidence" value="ECO:0007669"/>
    <property type="project" value="TreeGrafter"/>
</dbReference>
<evidence type="ECO:0000256" key="5">
    <source>
        <dbReference type="ARBA" id="ARBA00023040"/>
    </source>
</evidence>
<keyword evidence="9" id="KW-0325">Glycoprotein</keyword>
<dbReference type="PANTHER" id="PTHR11866">
    <property type="entry name" value="G-PROTEIN COUPLED RECEPTOR FAMILY 1 MEMBER"/>
    <property type="match status" value="1"/>
</dbReference>
<keyword evidence="4 14" id="KW-1133">Transmembrane helix</keyword>
<keyword evidence="5" id="KW-0297">G-protein coupled receptor</keyword>
<feature type="domain" description="G-protein coupled receptors family 1 profile" evidence="15">
    <location>
        <begin position="56"/>
        <end position="337"/>
    </location>
</feature>
<gene>
    <name evidence="16" type="primary">ptger2a</name>
</gene>
<sequence>MLLKTSFESRDYFPIMSNNSNIPVETPEDICHDQHHVSSKRSPAISAAMFALGIFGNVAALVILEIRRRRDMKAGGTRMYGLFHVLIRILVVTDLSGTCMTSPVVQLSYSLNITLVGLMPDSRFLCEYFGFTMTFFSLTTLCILFTMAAERCLAIGYPYKYSQYITKKRGCIIIGCFFVASILFCVLPFIFNFGDFVQYCPGTWCFFDMNSTQKRHRIYATVYATIMLGLVLAIVVCNLFVVYQLFKMYQRRKRNGGSAMANVRPRSDRRVTSMAEEVEYLIQLVFMTIIFIICTVPLVVRVYINSAGDVNRKESHGLDLIALRFISVNSIIDPWVFILLSRNVVHCFWSSLCKLTLGGSRGSLFKLSVAPKENTPAQQDLTQPTVECTEPVTTQTVCNL</sequence>
<dbReference type="InterPro" id="IPR017452">
    <property type="entry name" value="GPCR_Rhodpsn_7TM"/>
</dbReference>
<dbReference type="GO" id="GO:0007189">
    <property type="term" value="P:adenylate cyclase-activating G protein-coupled receptor signaling pathway"/>
    <property type="evidence" value="ECO:0007669"/>
    <property type="project" value="TreeGrafter"/>
</dbReference>
<dbReference type="FunFam" id="1.20.1070.10:FF:000212">
    <property type="entry name" value="Prostaglandin E2 receptor EP2 subtype"/>
    <property type="match status" value="1"/>
</dbReference>
<feature type="transmembrane region" description="Helical" evidence="14">
    <location>
        <begin position="85"/>
        <end position="108"/>
    </location>
</feature>
<evidence type="ECO:0000313" key="16">
    <source>
        <dbReference type="Ensembl" id="ENSSORP00005041772.1"/>
    </source>
</evidence>
<evidence type="ECO:0000256" key="3">
    <source>
        <dbReference type="ARBA" id="ARBA00022692"/>
    </source>
</evidence>
<reference evidence="16" key="3">
    <citation type="submission" date="2025-09" db="UniProtKB">
        <authorList>
            <consortium name="Ensembl"/>
        </authorList>
    </citation>
    <scope>IDENTIFICATION</scope>
</reference>
<accession>A0A673BME9</accession>
<feature type="transmembrane region" description="Helical" evidence="14">
    <location>
        <begin position="128"/>
        <end position="149"/>
    </location>
</feature>
<feature type="transmembrane region" description="Helical" evidence="14">
    <location>
        <begin position="44"/>
        <end position="64"/>
    </location>
</feature>
<evidence type="ECO:0000256" key="2">
    <source>
        <dbReference type="ARBA" id="ARBA00022475"/>
    </source>
</evidence>
<dbReference type="PROSITE" id="PS00237">
    <property type="entry name" value="G_PROTEIN_RECEP_F1_1"/>
    <property type="match status" value="1"/>
</dbReference>
<organism evidence="16 17">
    <name type="scientific">Sphaeramia orbicularis</name>
    <name type="common">orbiculate cardinalfish</name>
    <dbReference type="NCBI Taxonomy" id="375764"/>
    <lineage>
        <taxon>Eukaryota</taxon>
        <taxon>Metazoa</taxon>
        <taxon>Chordata</taxon>
        <taxon>Craniata</taxon>
        <taxon>Vertebrata</taxon>
        <taxon>Euteleostomi</taxon>
        <taxon>Actinopterygii</taxon>
        <taxon>Neopterygii</taxon>
        <taxon>Teleostei</taxon>
        <taxon>Neoteleostei</taxon>
        <taxon>Acanthomorphata</taxon>
        <taxon>Gobiaria</taxon>
        <taxon>Kurtiformes</taxon>
        <taxon>Apogonoidei</taxon>
        <taxon>Apogonidae</taxon>
        <taxon>Apogoninae</taxon>
        <taxon>Sphaeramia</taxon>
    </lineage>
</organism>
<reference evidence="16" key="2">
    <citation type="submission" date="2025-08" db="UniProtKB">
        <authorList>
            <consortium name="Ensembl"/>
        </authorList>
    </citation>
    <scope>IDENTIFICATION</scope>
</reference>
<dbReference type="PRINTS" id="PR01788">
    <property type="entry name" value="PROSTANOIDR"/>
</dbReference>
<dbReference type="GO" id="GO:0005886">
    <property type="term" value="C:plasma membrane"/>
    <property type="evidence" value="ECO:0007669"/>
    <property type="project" value="UniProtKB-SubCell"/>
</dbReference>
<evidence type="ECO:0000256" key="7">
    <source>
        <dbReference type="ARBA" id="ARBA00023157"/>
    </source>
</evidence>
<keyword evidence="3 14" id="KW-0812">Transmembrane</keyword>
<dbReference type="InterPro" id="IPR000276">
    <property type="entry name" value="GPCR_Rhodpsn"/>
</dbReference>
<dbReference type="PANTHER" id="PTHR11866:SF8">
    <property type="entry name" value="PROSTAGLANDIN E2 RECEPTOR EP2 SUBTYPE"/>
    <property type="match status" value="1"/>
</dbReference>
<keyword evidence="2" id="KW-1003">Cell membrane</keyword>